<proteinExistence type="predicted"/>
<protein>
    <submittedName>
        <fullName evidence="1">Transcriptional regulator</fullName>
    </submittedName>
</protein>
<sequence>MSAEKRALGARLRAAREAPPFWSRPEMARRLRAAADPRDLPGLPHVPALSHMIKEWEAGKHVPGARYRRLYADATGQAEDTLFGGPLGTPPTPRAYELPGIAPLAGEELRARLAEVSGRRIGAGIVADLAARVHGLRLADDVLAGRDLLVPAVRELENAQRIYRHSSHDERTGRALLTLIGEHAQIAGWIASDAGQHVRAEAIYRLGIDAARAAGDHTLESNLLGSLAYQVANVGDPTESVKLAHASRDALAPDAPARARALVWDRIAWTTARTQDAPATIKALAEASAALAEAGHAEDDPGYLYWVDAGELQIMEARAFTELHRPLRAVPLLAEVLGRYDATHARELALYLSWLAVALADANEPEEAATVASRMLALSADVASDRTAVRTQVVLQHLRPFESSPPVAELLRSAPEP</sequence>
<reference evidence="1 2" key="1">
    <citation type="submission" date="2018-08" db="EMBL/GenBank/DDBJ databases">
        <title>Actinomadura jelena sp. nov., a novel Actinomycete isolated from soil in Chad.</title>
        <authorList>
            <person name="Shi L."/>
        </authorList>
    </citation>
    <scope>NUCLEOTIDE SEQUENCE [LARGE SCALE GENOMIC DNA]</scope>
    <source>
        <strain evidence="1 2">NEAU-G17</strain>
    </source>
</reference>
<gene>
    <name evidence="1" type="ORF">DZF91_09115</name>
</gene>
<dbReference type="OrthoDB" id="3213425at2"/>
<organism evidence="1 2">
    <name type="scientific">Actinomadura logoneensis</name>
    <dbReference type="NCBI Taxonomy" id="2293572"/>
    <lineage>
        <taxon>Bacteria</taxon>
        <taxon>Bacillati</taxon>
        <taxon>Actinomycetota</taxon>
        <taxon>Actinomycetes</taxon>
        <taxon>Streptosporangiales</taxon>
        <taxon>Thermomonosporaceae</taxon>
        <taxon>Actinomadura</taxon>
    </lineage>
</organism>
<dbReference type="AlphaFoldDB" id="A0A372JPI3"/>
<dbReference type="Proteomes" id="UP000261811">
    <property type="component" value="Unassembled WGS sequence"/>
</dbReference>
<name>A0A372JPI3_9ACTN</name>
<evidence type="ECO:0000313" key="1">
    <source>
        <dbReference type="EMBL" id="RFU41932.1"/>
    </source>
</evidence>
<keyword evidence="2" id="KW-1185">Reference proteome</keyword>
<comment type="caution">
    <text evidence="1">The sequence shown here is derived from an EMBL/GenBank/DDBJ whole genome shotgun (WGS) entry which is preliminary data.</text>
</comment>
<evidence type="ECO:0000313" key="2">
    <source>
        <dbReference type="Proteomes" id="UP000261811"/>
    </source>
</evidence>
<accession>A0A372JPI3</accession>
<dbReference type="EMBL" id="QURH01000177">
    <property type="protein sequence ID" value="RFU41932.1"/>
    <property type="molecule type" value="Genomic_DNA"/>
</dbReference>